<dbReference type="InterPro" id="IPR005886">
    <property type="entry name" value="UDP_G4E"/>
</dbReference>
<dbReference type="UniPathway" id="UPA00214"/>
<dbReference type="NCBIfam" id="TIGR01179">
    <property type="entry name" value="galE"/>
    <property type="match status" value="1"/>
</dbReference>
<gene>
    <name evidence="11" type="ORF">A5N15_01470</name>
    <name evidence="10" type="ORF">AN277_0201250</name>
</gene>
<evidence type="ECO:0000256" key="1">
    <source>
        <dbReference type="ARBA" id="ARBA00000083"/>
    </source>
</evidence>
<organism evidence="10 12">
    <name type="scientific">Rothia kristinae</name>
    <dbReference type="NCBI Taxonomy" id="37923"/>
    <lineage>
        <taxon>Bacteria</taxon>
        <taxon>Bacillati</taxon>
        <taxon>Actinomycetota</taxon>
        <taxon>Actinomycetes</taxon>
        <taxon>Micrococcales</taxon>
        <taxon>Micrococcaceae</taxon>
        <taxon>Rothia</taxon>
    </lineage>
</organism>
<keyword evidence="7 8" id="KW-0413">Isomerase</keyword>
<evidence type="ECO:0000313" key="13">
    <source>
        <dbReference type="Proteomes" id="UP000092021"/>
    </source>
</evidence>
<evidence type="ECO:0000313" key="10">
    <source>
        <dbReference type="EMBL" id="OAX52619.1"/>
    </source>
</evidence>
<dbReference type="Gene3D" id="3.90.25.10">
    <property type="entry name" value="UDP-galactose 4-epimerase, domain 1"/>
    <property type="match status" value="1"/>
</dbReference>
<evidence type="ECO:0000256" key="5">
    <source>
        <dbReference type="ARBA" id="ARBA00018569"/>
    </source>
</evidence>
<evidence type="ECO:0000256" key="6">
    <source>
        <dbReference type="ARBA" id="ARBA00023027"/>
    </source>
</evidence>
<dbReference type="Proteomes" id="UP000092021">
    <property type="component" value="Unassembled WGS sequence"/>
</dbReference>
<dbReference type="RefSeq" id="WP_055684467.1">
    <property type="nucleotide sequence ID" value="NZ_CP113782.1"/>
</dbReference>
<dbReference type="GO" id="GO:0005829">
    <property type="term" value="C:cytosol"/>
    <property type="evidence" value="ECO:0007669"/>
    <property type="project" value="TreeGrafter"/>
</dbReference>
<keyword evidence="6 8" id="KW-0520">NAD</keyword>
<protein>
    <recommendedName>
        <fullName evidence="5 8">UDP-glucose 4-epimerase</fullName>
        <ecNumber evidence="4 8">5.1.3.2</ecNumber>
    </recommendedName>
</protein>
<comment type="caution">
    <text evidence="10">The sequence shown here is derived from an EMBL/GenBank/DDBJ whole genome shotgun (WGS) entry which is preliminary data.</text>
</comment>
<comment type="catalytic activity">
    <reaction evidence="1 8">
        <text>UDP-alpha-D-glucose = UDP-alpha-D-galactose</text>
        <dbReference type="Rhea" id="RHEA:22168"/>
        <dbReference type="ChEBI" id="CHEBI:58885"/>
        <dbReference type="ChEBI" id="CHEBI:66914"/>
        <dbReference type="EC" id="5.1.3.2"/>
    </reaction>
</comment>
<comment type="subunit">
    <text evidence="8">Homodimer.</text>
</comment>
<dbReference type="SUPFAM" id="SSF51735">
    <property type="entry name" value="NAD(P)-binding Rossmann-fold domains"/>
    <property type="match status" value="1"/>
</dbReference>
<name>A0A0Q2U7F7_9MICC</name>
<keyword evidence="8" id="KW-0119">Carbohydrate metabolism</keyword>
<sequence length="339" mass="36678">MKIMVTGGAGYIGSHTVLALLEAGHDVAVLDNLANSSRVSLDRVSELAGGRRIAFHETDILDARATTEVFQRERPDAVIHFAGLKAVGESAEKPLWYYRTNVTGTLNLLAAMEASGCRSLVFSSSATVYGAPEEMPLTEKLPLDAQSCYGRTKEHVEDMLVDLAAADSSWNIALLRYFNPVGAHPSGRIGEDPTGVPNNLLPFIAQVAVGRREKLKVFGDDYPTPDGTGVRDYIHVMDLADGHVKALAAIAERGGLHTWNLGTGNGYSVLEVRRAFEEASGREIPYEIVDRRPGDVAVSYADPSAALADLGWSAERDLAQMCADHWNWQKTNPEGYPAA</sequence>
<evidence type="ECO:0000313" key="12">
    <source>
        <dbReference type="Proteomes" id="UP000053171"/>
    </source>
</evidence>
<comment type="cofactor">
    <cofactor evidence="2 8">
        <name>NAD(+)</name>
        <dbReference type="ChEBI" id="CHEBI:57540"/>
    </cofactor>
</comment>
<evidence type="ECO:0000313" key="11">
    <source>
        <dbReference type="EMBL" id="OAX67715.1"/>
    </source>
</evidence>
<dbReference type="EC" id="5.1.3.2" evidence="4 8"/>
<dbReference type="EMBL" id="LJBJ02000002">
    <property type="protein sequence ID" value="OAX52619.1"/>
    <property type="molecule type" value="Genomic_DNA"/>
</dbReference>
<dbReference type="PANTHER" id="PTHR43725">
    <property type="entry name" value="UDP-GLUCOSE 4-EPIMERASE"/>
    <property type="match status" value="1"/>
</dbReference>
<evidence type="ECO:0000256" key="7">
    <source>
        <dbReference type="ARBA" id="ARBA00023235"/>
    </source>
</evidence>
<comment type="pathway">
    <text evidence="8">Carbohydrate metabolism; galactose metabolism.</text>
</comment>
<evidence type="ECO:0000259" key="9">
    <source>
        <dbReference type="Pfam" id="PF16363"/>
    </source>
</evidence>
<dbReference type="EMBL" id="LWGZ01000121">
    <property type="protein sequence ID" value="OAX67715.1"/>
    <property type="molecule type" value="Genomic_DNA"/>
</dbReference>
<reference evidence="10" key="2">
    <citation type="submission" date="2016-04" db="EMBL/GenBank/DDBJ databases">
        <authorList>
            <person name="Evans L.H."/>
            <person name="Alamgir A."/>
            <person name="Owens N."/>
            <person name="Weber N.D."/>
            <person name="Virtaneva K."/>
            <person name="Barbian K."/>
            <person name="Babar A."/>
            <person name="Rosenke K."/>
        </authorList>
    </citation>
    <scope>NUCLEOTIDE SEQUENCE [LARGE SCALE GENOMIC DNA]</scope>
    <source>
        <strain evidence="10">RUTW2-3</strain>
    </source>
</reference>
<feature type="domain" description="NAD(P)-binding" evidence="9">
    <location>
        <begin position="4"/>
        <end position="324"/>
    </location>
</feature>
<comment type="similarity">
    <text evidence="3 8">Belongs to the NAD(P)-dependent epimerase/dehydratase family.</text>
</comment>
<proteinExistence type="inferred from homology"/>
<keyword evidence="12" id="KW-1185">Reference proteome</keyword>
<dbReference type="Proteomes" id="UP000053171">
    <property type="component" value="Unassembled WGS sequence"/>
</dbReference>
<reference evidence="12" key="1">
    <citation type="submission" date="2016-04" db="EMBL/GenBank/DDBJ databases">
        <authorList>
            <person name="Waterworth S."/>
            <person name="Matcher G."/>
        </authorList>
    </citation>
    <scope>NUCLEOTIDE SEQUENCE [LARGE SCALE GENOMIC DNA]</scope>
    <source>
        <strain evidence="12">RuSp02-3</strain>
    </source>
</reference>
<dbReference type="PATRIC" id="fig|37923.10.peg.1164"/>
<dbReference type="GO" id="GO:0006012">
    <property type="term" value="P:galactose metabolic process"/>
    <property type="evidence" value="ECO:0007669"/>
    <property type="project" value="UniProtKB-UniPathway"/>
</dbReference>
<evidence type="ECO:0000256" key="3">
    <source>
        <dbReference type="ARBA" id="ARBA00007637"/>
    </source>
</evidence>
<dbReference type="PANTHER" id="PTHR43725:SF47">
    <property type="entry name" value="UDP-GLUCOSE 4-EPIMERASE"/>
    <property type="match status" value="1"/>
</dbReference>
<dbReference type="CDD" id="cd05247">
    <property type="entry name" value="UDP_G4E_1_SDR_e"/>
    <property type="match status" value="1"/>
</dbReference>
<accession>A0A0Q2U7F7</accession>
<dbReference type="GO" id="GO:0003978">
    <property type="term" value="F:UDP-glucose 4-epimerase activity"/>
    <property type="evidence" value="ECO:0007669"/>
    <property type="project" value="UniProtKB-UniRule"/>
</dbReference>
<dbReference type="InterPro" id="IPR016040">
    <property type="entry name" value="NAD(P)-bd_dom"/>
</dbReference>
<dbReference type="NCBIfam" id="NF007956">
    <property type="entry name" value="PRK10675.1"/>
    <property type="match status" value="1"/>
</dbReference>
<dbReference type="InterPro" id="IPR036291">
    <property type="entry name" value="NAD(P)-bd_dom_sf"/>
</dbReference>
<dbReference type="AlphaFoldDB" id="A0A0Q2U7F7"/>
<evidence type="ECO:0000256" key="8">
    <source>
        <dbReference type="RuleBase" id="RU366046"/>
    </source>
</evidence>
<dbReference type="PRINTS" id="PR01713">
    <property type="entry name" value="NUCEPIMERASE"/>
</dbReference>
<dbReference type="Gene3D" id="3.40.50.720">
    <property type="entry name" value="NAD(P)-binding Rossmann-like Domain"/>
    <property type="match status" value="1"/>
</dbReference>
<dbReference type="Pfam" id="PF16363">
    <property type="entry name" value="GDP_Man_Dehyd"/>
    <property type="match status" value="1"/>
</dbReference>
<reference evidence="10 12" key="3">
    <citation type="submission" date="2016-06" db="EMBL/GenBank/DDBJ databases">
        <title>Identification of putative biosynthetic pathways for the production of bioactive secondary metabolites by the marine actinomycete Kocuria kristinae RUTW2-3.</title>
        <authorList>
            <person name="Waterworth S.C."/>
            <person name="Walmsley T.A."/>
            <person name="Matongo T."/>
            <person name="Davies-Coleman M.T."/>
            <person name="Dorrington R.A."/>
        </authorList>
    </citation>
    <scope>NUCLEOTIDE SEQUENCE [LARGE SCALE GENOMIC DNA]</scope>
    <source>
        <strain evidence="12">RuSp02-3</strain>
        <strain evidence="10">RUTW2-3</strain>
        <strain evidence="11 13">RUTW4-5</strain>
    </source>
</reference>
<evidence type="ECO:0000256" key="4">
    <source>
        <dbReference type="ARBA" id="ARBA00013189"/>
    </source>
</evidence>
<evidence type="ECO:0000256" key="2">
    <source>
        <dbReference type="ARBA" id="ARBA00001911"/>
    </source>
</evidence>